<protein>
    <submittedName>
        <fullName evidence="1">Uncharacterized protein</fullName>
    </submittedName>
</protein>
<organism evidence="1 2">
    <name type="scientific">Lindgomyces ingoldianus</name>
    <dbReference type="NCBI Taxonomy" id="673940"/>
    <lineage>
        <taxon>Eukaryota</taxon>
        <taxon>Fungi</taxon>
        <taxon>Dikarya</taxon>
        <taxon>Ascomycota</taxon>
        <taxon>Pezizomycotina</taxon>
        <taxon>Dothideomycetes</taxon>
        <taxon>Pleosporomycetidae</taxon>
        <taxon>Pleosporales</taxon>
        <taxon>Lindgomycetaceae</taxon>
        <taxon>Lindgomyces</taxon>
    </lineage>
</organism>
<reference evidence="1" key="1">
    <citation type="journal article" date="2020" name="Stud. Mycol.">
        <title>101 Dothideomycetes genomes: a test case for predicting lifestyles and emergence of pathogens.</title>
        <authorList>
            <person name="Haridas S."/>
            <person name="Albert R."/>
            <person name="Binder M."/>
            <person name="Bloem J."/>
            <person name="Labutti K."/>
            <person name="Salamov A."/>
            <person name="Andreopoulos B."/>
            <person name="Baker S."/>
            <person name="Barry K."/>
            <person name="Bills G."/>
            <person name="Bluhm B."/>
            <person name="Cannon C."/>
            <person name="Castanera R."/>
            <person name="Culley D."/>
            <person name="Daum C."/>
            <person name="Ezra D."/>
            <person name="Gonzalez J."/>
            <person name="Henrissat B."/>
            <person name="Kuo A."/>
            <person name="Liang C."/>
            <person name="Lipzen A."/>
            <person name="Lutzoni F."/>
            <person name="Magnuson J."/>
            <person name="Mondo S."/>
            <person name="Nolan M."/>
            <person name="Ohm R."/>
            <person name="Pangilinan J."/>
            <person name="Park H.-J."/>
            <person name="Ramirez L."/>
            <person name="Alfaro M."/>
            <person name="Sun H."/>
            <person name="Tritt A."/>
            <person name="Yoshinaga Y."/>
            <person name="Zwiers L.-H."/>
            <person name="Turgeon B."/>
            <person name="Goodwin S."/>
            <person name="Spatafora J."/>
            <person name="Crous P."/>
            <person name="Grigoriev I."/>
        </authorList>
    </citation>
    <scope>NUCLEOTIDE SEQUENCE</scope>
    <source>
        <strain evidence="1">ATCC 200398</strain>
    </source>
</reference>
<name>A0ACB6QAK5_9PLEO</name>
<dbReference type="EMBL" id="MU003541">
    <property type="protein sequence ID" value="KAF2463999.1"/>
    <property type="molecule type" value="Genomic_DNA"/>
</dbReference>
<feature type="non-terminal residue" evidence="1">
    <location>
        <position position="655"/>
    </location>
</feature>
<accession>A0ACB6QAK5</accession>
<sequence>MVLEALVAISLTGNIVQFVHFGCSLFAKCQEVYRSTSGTTSELEELQVIAKHVEELLLKIDAPLKSQQSGTGKVTSSPTLVELGNRCRSVAFDLISALDDLNERGSKTSRKWRSFRMTLASIWKEDHIVRLEERLERLRDQVMFHLQDLVLQILDTWKKESAIRELETVNILGKLAQQLQTLEGAIPVAPNETLLEDLRLKFTSLSSLINRESKKLAILKSLRFDSMRVRESTIAEAHKRTYEWIFTPETLPGSDPRSRIKFLDWLKHGNGLYWVTGKPGSGKSTLMRFIEDHSSTCRALDEWTGSTTLRKASFYFWNAGTEMQKSLPGLFQSLLYNVLKSCPDLIPTICEDRWACHEHLTVASDPWTLQELRECFAKLKGGEATSNFFFLIDGLDEYNGHHEEIVEILQDLGSSPNIKLCVSSRPWNRFESAFGSSDALKLYLHTLTAEDIELFTKEQLLSQINPLDLQEELVTYQSIANEIVERAKGVFLWVCLVVRSLREGMLNGDTITILQERLAALPTDLEPFFEHIINSVEVFYKRQMATSFLIGLEALEPLRVMDYSFIEDEKSTIGLSLEWTPMSKTEIQSATKKTLKYLNRYKGLLEASAQPGSQIDHLAIVDFLHRTLRDFLQLPKPQAMLRLLVSEGFDVRQTM</sequence>
<dbReference type="Proteomes" id="UP000799755">
    <property type="component" value="Unassembled WGS sequence"/>
</dbReference>
<comment type="caution">
    <text evidence="1">The sequence shown here is derived from an EMBL/GenBank/DDBJ whole genome shotgun (WGS) entry which is preliminary data.</text>
</comment>
<gene>
    <name evidence="1" type="ORF">BDR25DRAFT_272291</name>
</gene>
<evidence type="ECO:0000313" key="1">
    <source>
        <dbReference type="EMBL" id="KAF2463999.1"/>
    </source>
</evidence>
<proteinExistence type="predicted"/>
<evidence type="ECO:0000313" key="2">
    <source>
        <dbReference type="Proteomes" id="UP000799755"/>
    </source>
</evidence>
<keyword evidence="2" id="KW-1185">Reference proteome</keyword>